<keyword evidence="4" id="KW-1185">Reference proteome</keyword>
<organism evidence="3 4">
    <name type="scientific">Agrococcus jejuensis</name>
    <dbReference type="NCBI Taxonomy" id="399736"/>
    <lineage>
        <taxon>Bacteria</taxon>
        <taxon>Bacillati</taxon>
        <taxon>Actinomycetota</taxon>
        <taxon>Actinomycetes</taxon>
        <taxon>Micrococcales</taxon>
        <taxon>Microbacteriaceae</taxon>
        <taxon>Agrococcus</taxon>
    </lineage>
</organism>
<dbReference type="InterPro" id="IPR029058">
    <property type="entry name" value="AB_hydrolase_fold"/>
</dbReference>
<dbReference type="GO" id="GO:0016787">
    <property type="term" value="F:hydrolase activity"/>
    <property type="evidence" value="ECO:0007669"/>
    <property type="project" value="UniProtKB-KW"/>
</dbReference>
<sequence length="250" mass="25954">MALPTLVTIHGLGLDAASFAPMLARVATRFDVHGVDLPGFGARRDAPWTSVDAVAHDVAREITLAAGDEPWMLVGHSMGGRIASIVAALLRDAGAPMPAGMALLAPSPVTREPMPAAKRTEMLDWARTGAIDADAARAFVDANVGSPLPANLDARAVRTVRSGDAAAWIAWLESGSREDWHEEVGALDVPAVIVAGDADDDLGSAAQPTLAAATHPRARHVALAGAGHLIPLERPAEVAAAVDELWQQHA</sequence>
<dbReference type="STRING" id="399736.SAMN04489720_1756"/>
<dbReference type="InterPro" id="IPR020802">
    <property type="entry name" value="TesA-like"/>
</dbReference>
<dbReference type="RefSeq" id="WP_092504251.1">
    <property type="nucleotide sequence ID" value="NZ_LT629695.1"/>
</dbReference>
<gene>
    <name evidence="3" type="ORF">SAMN04489720_1756</name>
</gene>
<dbReference type="SMART" id="SM00824">
    <property type="entry name" value="PKS_TE"/>
    <property type="match status" value="1"/>
</dbReference>
<dbReference type="OrthoDB" id="63962at2"/>
<dbReference type="AlphaFoldDB" id="A0A1G8DS62"/>
<reference evidence="4" key="1">
    <citation type="submission" date="2016-10" db="EMBL/GenBank/DDBJ databases">
        <authorList>
            <person name="Varghese N."/>
            <person name="Submissions S."/>
        </authorList>
    </citation>
    <scope>NUCLEOTIDE SEQUENCE [LARGE SCALE GENOMIC DNA]</scope>
    <source>
        <strain evidence="4">DSM 22002</strain>
    </source>
</reference>
<dbReference type="PANTHER" id="PTHR43798:SF31">
    <property type="entry name" value="AB HYDROLASE SUPERFAMILY PROTEIN YCLE"/>
    <property type="match status" value="1"/>
</dbReference>
<dbReference type="Gene3D" id="3.40.50.1820">
    <property type="entry name" value="alpha/beta hydrolase"/>
    <property type="match status" value="1"/>
</dbReference>
<name>A0A1G8DS62_9MICO</name>
<evidence type="ECO:0000259" key="2">
    <source>
        <dbReference type="SMART" id="SM00824"/>
    </source>
</evidence>
<protein>
    <submittedName>
        <fullName evidence="3">Lysophospholipase, alpha-beta hydrolase superfamily</fullName>
    </submittedName>
</protein>
<feature type="domain" description="Thioesterase TesA-like" evidence="2">
    <location>
        <begin position="17"/>
        <end position="214"/>
    </location>
</feature>
<dbReference type="Proteomes" id="UP000198822">
    <property type="component" value="Chromosome I"/>
</dbReference>
<proteinExistence type="predicted"/>
<keyword evidence="1 3" id="KW-0378">Hydrolase</keyword>
<dbReference type="GO" id="GO:0016020">
    <property type="term" value="C:membrane"/>
    <property type="evidence" value="ECO:0007669"/>
    <property type="project" value="TreeGrafter"/>
</dbReference>
<dbReference type="PANTHER" id="PTHR43798">
    <property type="entry name" value="MONOACYLGLYCEROL LIPASE"/>
    <property type="match status" value="1"/>
</dbReference>
<evidence type="ECO:0000313" key="3">
    <source>
        <dbReference type="EMBL" id="SDH60503.1"/>
    </source>
</evidence>
<dbReference type="InterPro" id="IPR000073">
    <property type="entry name" value="AB_hydrolase_1"/>
</dbReference>
<evidence type="ECO:0000256" key="1">
    <source>
        <dbReference type="ARBA" id="ARBA00022801"/>
    </source>
</evidence>
<dbReference type="EMBL" id="LT629695">
    <property type="protein sequence ID" value="SDH60503.1"/>
    <property type="molecule type" value="Genomic_DNA"/>
</dbReference>
<accession>A0A1G8DS62</accession>
<dbReference type="Pfam" id="PF12697">
    <property type="entry name" value="Abhydrolase_6"/>
    <property type="match status" value="1"/>
</dbReference>
<dbReference type="SUPFAM" id="SSF53474">
    <property type="entry name" value="alpha/beta-Hydrolases"/>
    <property type="match status" value="1"/>
</dbReference>
<evidence type="ECO:0000313" key="4">
    <source>
        <dbReference type="Proteomes" id="UP000198822"/>
    </source>
</evidence>
<dbReference type="InterPro" id="IPR050266">
    <property type="entry name" value="AB_hydrolase_sf"/>
</dbReference>